<reference evidence="1 2" key="1">
    <citation type="journal article" date="2023" name="Nucleic Acids Res.">
        <title>The hologenome of Daphnia magna reveals possible DNA methylation and microbiome-mediated evolution of the host genome.</title>
        <authorList>
            <person name="Chaturvedi A."/>
            <person name="Li X."/>
            <person name="Dhandapani V."/>
            <person name="Marshall H."/>
            <person name="Kissane S."/>
            <person name="Cuenca-Cambronero M."/>
            <person name="Asole G."/>
            <person name="Calvet F."/>
            <person name="Ruiz-Romero M."/>
            <person name="Marangio P."/>
            <person name="Guigo R."/>
            <person name="Rago D."/>
            <person name="Mirbahai L."/>
            <person name="Eastwood N."/>
            <person name="Colbourne J.K."/>
            <person name="Zhou J."/>
            <person name="Mallon E."/>
            <person name="Orsini L."/>
        </authorList>
    </citation>
    <scope>NUCLEOTIDE SEQUENCE [LARGE SCALE GENOMIC DNA]</scope>
    <source>
        <strain evidence="1">LRV0_1</strain>
    </source>
</reference>
<evidence type="ECO:0000313" key="2">
    <source>
        <dbReference type="Proteomes" id="UP001234178"/>
    </source>
</evidence>
<proteinExistence type="predicted"/>
<dbReference type="EMBL" id="JAOYFB010000039">
    <property type="protein sequence ID" value="KAK4028912.1"/>
    <property type="molecule type" value="Genomic_DNA"/>
</dbReference>
<gene>
    <name evidence="1" type="ORF">OUZ56_021931</name>
</gene>
<evidence type="ECO:0000313" key="1">
    <source>
        <dbReference type="EMBL" id="KAK4028912.1"/>
    </source>
</evidence>
<comment type="caution">
    <text evidence="1">The sequence shown here is derived from an EMBL/GenBank/DDBJ whole genome shotgun (WGS) entry which is preliminary data.</text>
</comment>
<keyword evidence="2" id="KW-1185">Reference proteome</keyword>
<organism evidence="1 2">
    <name type="scientific">Daphnia magna</name>
    <dbReference type="NCBI Taxonomy" id="35525"/>
    <lineage>
        <taxon>Eukaryota</taxon>
        <taxon>Metazoa</taxon>
        <taxon>Ecdysozoa</taxon>
        <taxon>Arthropoda</taxon>
        <taxon>Crustacea</taxon>
        <taxon>Branchiopoda</taxon>
        <taxon>Diplostraca</taxon>
        <taxon>Cladocera</taxon>
        <taxon>Anomopoda</taxon>
        <taxon>Daphniidae</taxon>
        <taxon>Daphnia</taxon>
    </lineage>
</organism>
<accession>A0ABR0AUV4</accession>
<sequence>MEYHKLTRSVLLKLEKVEKVRRPICLGGGHHRSEWNIVGPLKLLFNLYETTIYSYFFCSADIAKLLTSEKLTYF</sequence>
<dbReference type="Proteomes" id="UP001234178">
    <property type="component" value="Unassembled WGS sequence"/>
</dbReference>
<name>A0ABR0AUV4_9CRUS</name>
<protein>
    <submittedName>
        <fullName evidence="1">Uncharacterized protein</fullName>
    </submittedName>
</protein>